<dbReference type="EMBL" id="CAEZWE010000036">
    <property type="protein sequence ID" value="CAB4654453.1"/>
    <property type="molecule type" value="Genomic_DNA"/>
</dbReference>
<organism evidence="1">
    <name type="scientific">freshwater metagenome</name>
    <dbReference type="NCBI Taxonomy" id="449393"/>
    <lineage>
        <taxon>unclassified sequences</taxon>
        <taxon>metagenomes</taxon>
        <taxon>ecological metagenomes</taxon>
    </lineage>
</organism>
<gene>
    <name evidence="1" type="ORF">UFOPK2169_00985</name>
</gene>
<name>A0A6J6L151_9ZZZZ</name>
<reference evidence="1" key="1">
    <citation type="submission" date="2020-05" db="EMBL/GenBank/DDBJ databases">
        <authorList>
            <person name="Chiriac C."/>
            <person name="Salcher M."/>
            <person name="Ghai R."/>
            <person name="Kavagutti S V."/>
        </authorList>
    </citation>
    <scope>NUCLEOTIDE SEQUENCE</scope>
</reference>
<dbReference type="AntiFam" id="ANF00081">
    <property type="entry name" value="Shadow ORF (opposite lysS)"/>
</dbReference>
<dbReference type="AlphaFoldDB" id="A0A6J6L151"/>
<protein>
    <submittedName>
        <fullName evidence="1">Unannotated protein</fullName>
    </submittedName>
</protein>
<proteinExistence type="predicted"/>
<accession>A0A6J6L151</accession>
<evidence type="ECO:0000313" key="1">
    <source>
        <dbReference type="EMBL" id="CAB4654453.1"/>
    </source>
</evidence>
<sequence>MCFHFYIVLLCQCGKFFAWLRRMHGYSCGFSDKINHVCTTPWLCKIYRFAVDRDSARTCCINCRLCDESFGEIHDVGVVGEGLVELHHGELRVVSCRDSFITEDATNLIHTLHAAHNEALEVQLQCDAQEQLHVERIVMCHKWTRMCTASLHV</sequence>